<protein>
    <submittedName>
        <fullName evidence="2">Uncharacterized protein</fullName>
    </submittedName>
</protein>
<feature type="transmembrane region" description="Helical" evidence="1">
    <location>
        <begin position="124"/>
        <end position="143"/>
    </location>
</feature>
<dbReference type="EMBL" id="JAAXOM010000007">
    <property type="protein sequence ID" value="NKX90630.1"/>
    <property type="molecule type" value="Genomic_DNA"/>
</dbReference>
<gene>
    <name evidence="2" type="ORF">HGA10_25415</name>
</gene>
<accession>A0A846WDJ2</accession>
<dbReference type="AlphaFoldDB" id="A0A846WDJ2"/>
<dbReference type="Proteomes" id="UP000572007">
    <property type="component" value="Unassembled WGS sequence"/>
</dbReference>
<feature type="transmembrane region" description="Helical" evidence="1">
    <location>
        <begin position="67"/>
        <end position="88"/>
    </location>
</feature>
<evidence type="ECO:0000256" key="1">
    <source>
        <dbReference type="SAM" id="Phobius"/>
    </source>
</evidence>
<evidence type="ECO:0000313" key="3">
    <source>
        <dbReference type="Proteomes" id="UP000572007"/>
    </source>
</evidence>
<feature type="transmembrane region" description="Helical" evidence="1">
    <location>
        <begin position="100"/>
        <end position="118"/>
    </location>
</feature>
<proteinExistence type="predicted"/>
<sequence length="168" mass="17220">MATIGRFVVSVVGAGEGHNGRRTAAVARALAFISALIAFAIAGLMIFDAVRVVNEPIEPDQVDFRLVTGVMLVIMAAIVAPLGVLNLIGARLLGRRKPRGRTSVLTGSLLGAVVAFMVGADAPVVVWVSVIVLFIVTAVAAALPGTKRWVRGAPSPSESGELVLGGVG</sequence>
<dbReference type="RefSeq" id="WP_067641380.1">
    <property type="nucleotide sequence ID" value="NZ_JAAXOM010000007.1"/>
</dbReference>
<keyword evidence="1" id="KW-0472">Membrane</keyword>
<keyword evidence="1" id="KW-1133">Transmembrane helix</keyword>
<feature type="transmembrane region" description="Helical" evidence="1">
    <location>
        <begin position="29"/>
        <end position="47"/>
    </location>
</feature>
<comment type="caution">
    <text evidence="2">The sequence shown here is derived from an EMBL/GenBank/DDBJ whole genome shotgun (WGS) entry which is preliminary data.</text>
</comment>
<evidence type="ECO:0000313" key="2">
    <source>
        <dbReference type="EMBL" id="NKX90630.1"/>
    </source>
</evidence>
<reference evidence="2 3" key="1">
    <citation type="submission" date="2020-04" db="EMBL/GenBank/DDBJ databases">
        <title>MicrobeNet Type strains.</title>
        <authorList>
            <person name="Nicholson A.C."/>
        </authorList>
    </citation>
    <scope>NUCLEOTIDE SEQUENCE [LARGE SCALE GENOMIC DNA]</scope>
    <source>
        <strain evidence="2 3">DSM 44960</strain>
    </source>
</reference>
<name>A0A846WDJ2_9NOCA</name>
<organism evidence="2 3">
    <name type="scientific">Nocardia coubleae</name>
    <dbReference type="NCBI Taxonomy" id="356147"/>
    <lineage>
        <taxon>Bacteria</taxon>
        <taxon>Bacillati</taxon>
        <taxon>Actinomycetota</taxon>
        <taxon>Actinomycetes</taxon>
        <taxon>Mycobacteriales</taxon>
        <taxon>Nocardiaceae</taxon>
        <taxon>Nocardia</taxon>
    </lineage>
</organism>
<keyword evidence="1" id="KW-0812">Transmembrane</keyword>
<keyword evidence="3" id="KW-1185">Reference proteome</keyword>